<dbReference type="Gene3D" id="3.90.1210.10">
    <property type="entry name" value="Antifreeze-like/N-acetylneuraminic acid synthase C-terminal domain"/>
    <property type="match status" value="1"/>
</dbReference>
<accession>A0A1M5NTK1</accession>
<dbReference type="Proteomes" id="UP000199758">
    <property type="component" value="Unassembled WGS sequence"/>
</dbReference>
<dbReference type="InterPro" id="IPR017592">
    <property type="entry name" value="Pilus_assmbl_Flp-typ_CpaB"/>
</dbReference>
<protein>
    <submittedName>
        <fullName evidence="3">Pilus assembly protein CpaB</fullName>
    </submittedName>
</protein>
<feature type="compositionally biased region" description="Polar residues" evidence="1">
    <location>
        <begin position="198"/>
        <end position="208"/>
    </location>
</feature>
<dbReference type="Pfam" id="PF16976">
    <property type="entry name" value="RcpC"/>
    <property type="match status" value="1"/>
</dbReference>
<proteinExistence type="predicted"/>
<dbReference type="InterPro" id="IPR031571">
    <property type="entry name" value="RcpC_dom"/>
</dbReference>
<dbReference type="InterPro" id="IPR013974">
    <property type="entry name" value="SAF"/>
</dbReference>
<feature type="domain" description="SAF" evidence="2">
    <location>
        <begin position="53"/>
        <end position="113"/>
    </location>
</feature>
<dbReference type="STRING" id="490188.SAMN04488068_1853"/>
<dbReference type="RefSeq" id="WP_084083287.1">
    <property type="nucleotide sequence ID" value="NZ_FQWZ01000004.1"/>
</dbReference>
<keyword evidence="4" id="KW-1185">Reference proteome</keyword>
<dbReference type="Pfam" id="PF08666">
    <property type="entry name" value="SAF"/>
    <property type="match status" value="1"/>
</dbReference>
<evidence type="ECO:0000259" key="2">
    <source>
        <dbReference type="SMART" id="SM00858"/>
    </source>
</evidence>
<evidence type="ECO:0000313" key="4">
    <source>
        <dbReference type="Proteomes" id="UP000199758"/>
    </source>
</evidence>
<dbReference type="NCBIfam" id="TIGR03177">
    <property type="entry name" value="pilus_cpaB"/>
    <property type="match status" value="1"/>
</dbReference>
<feature type="compositionally biased region" description="Basic and acidic residues" evidence="1">
    <location>
        <begin position="187"/>
        <end position="197"/>
    </location>
</feature>
<dbReference type="OrthoDB" id="146902at2"/>
<sequence length="319" mass="33594">MSSSAAKLMAVVGLILTLVLALVAFKVSQNYAQTAQQASAPVVDPATPVVPKVLAVVALKPLAAYRPITKDDVALVEVTVAPSDYFTSVAQVVGKQPVVDVDGGAPVTRRYFGEGNLLARAIPPGFQAISVEISDVVAVGGFIRPGDMVDVLVYLRDGNDVEDAQARVLLKQVRVLAYEERLVDRPDGLSDEDRKESGTGSSRASNQTRRTRTAVLAVPESDTTRLMLGASQGELRLALYSQSLPGEEPAEPASETVVAGGIPASPDALAKIEAEKVPDKALSIQQLSRIKPPPAKASSAPIQVPVYRASNVETVAVRP</sequence>
<evidence type="ECO:0000313" key="3">
    <source>
        <dbReference type="EMBL" id="SHG92765.1"/>
    </source>
</evidence>
<dbReference type="CDD" id="cd11614">
    <property type="entry name" value="SAF_CpaB_FlgA_like"/>
    <property type="match status" value="1"/>
</dbReference>
<feature type="region of interest" description="Disordered" evidence="1">
    <location>
        <begin position="187"/>
        <end position="214"/>
    </location>
</feature>
<name>A0A1M5NTK1_9GAMM</name>
<dbReference type="SMART" id="SM00858">
    <property type="entry name" value="SAF"/>
    <property type="match status" value="1"/>
</dbReference>
<organism evidence="3 4">
    <name type="scientific">Hydrocarboniphaga daqingensis</name>
    <dbReference type="NCBI Taxonomy" id="490188"/>
    <lineage>
        <taxon>Bacteria</taxon>
        <taxon>Pseudomonadati</taxon>
        <taxon>Pseudomonadota</taxon>
        <taxon>Gammaproteobacteria</taxon>
        <taxon>Nevskiales</taxon>
        <taxon>Nevskiaceae</taxon>
        <taxon>Hydrocarboniphaga</taxon>
    </lineage>
</organism>
<reference evidence="3 4" key="1">
    <citation type="submission" date="2016-11" db="EMBL/GenBank/DDBJ databases">
        <authorList>
            <person name="Jaros S."/>
            <person name="Januszkiewicz K."/>
            <person name="Wedrychowicz H."/>
        </authorList>
    </citation>
    <scope>NUCLEOTIDE SEQUENCE [LARGE SCALE GENOMIC DNA]</scope>
    <source>
        <strain evidence="3 4">CGMCC 1.7049</strain>
    </source>
</reference>
<dbReference type="EMBL" id="FQWZ01000004">
    <property type="protein sequence ID" value="SHG92765.1"/>
    <property type="molecule type" value="Genomic_DNA"/>
</dbReference>
<gene>
    <name evidence="3" type="ORF">SAMN04488068_1853</name>
</gene>
<dbReference type="AlphaFoldDB" id="A0A1M5NTK1"/>
<evidence type="ECO:0000256" key="1">
    <source>
        <dbReference type="SAM" id="MobiDB-lite"/>
    </source>
</evidence>